<dbReference type="EnsemblFungi" id="FOXG_15062T0">
    <property type="protein sequence ID" value="FOXG_15062P0"/>
    <property type="gene ID" value="FOXG_15062"/>
</dbReference>
<protein>
    <submittedName>
        <fullName evidence="1">Uncharacterized protein</fullName>
    </submittedName>
</protein>
<organism evidence="1 2">
    <name type="scientific">Fusarium oxysporum (strain Fo5176)</name>
    <name type="common">Fusarium vascular wilt</name>
    <dbReference type="NCBI Taxonomy" id="660025"/>
    <lineage>
        <taxon>Eukaryota</taxon>
        <taxon>Fungi</taxon>
        <taxon>Dikarya</taxon>
        <taxon>Ascomycota</taxon>
        <taxon>Pezizomycotina</taxon>
        <taxon>Sordariomycetes</taxon>
        <taxon>Hypocreomycetidae</taxon>
        <taxon>Hypocreales</taxon>
        <taxon>Nectriaceae</taxon>
        <taxon>Fusarium</taxon>
        <taxon>Fusarium oxysporum species complex</taxon>
    </lineage>
</organism>
<reference evidence="1" key="2">
    <citation type="submission" date="2025-05" db="UniProtKB">
        <authorList>
            <consortium name="EnsemblFungi"/>
        </authorList>
    </citation>
    <scope>IDENTIFICATION</scope>
    <source>
        <strain evidence="1">4287 / CBS 123668 / FGSC 9935 / NRRL 34936</strain>
    </source>
</reference>
<evidence type="ECO:0000313" key="2">
    <source>
        <dbReference type="Proteomes" id="UP000002489"/>
    </source>
</evidence>
<dbReference type="EnsemblFungi" id="FOXG_14419T0">
    <property type="protein sequence ID" value="FOXG_14419P0"/>
    <property type="gene ID" value="FOXG_14419"/>
</dbReference>
<sequence>MITFRRLRRADDPEFCKILDTFCDDLFRVSGNTSLESIRNGQDVLFKPVVGENNDVDQAFVRSFVISMGKNLTEDPTFREPQTLVTVAECVQGLGRFLELIPPRTIASTVHHATSYIERSPAQTMELQDTTRRIKMVLGILRGVDVATRLLGEVGILQLVNLDEGALHGAINDASQFLDETAEHLVSTLDILLGQ</sequence>
<evidence type="ECO:0000313" key="1">
    <source>
        <dbReference type="EnsemblFungi" id="FOXG_15062P0"/>
    </source>
</evidence>
<proteinExistence type="predicted"/>
<dbReference type="AlphaFoldDB" id="A0A0D2YFH4"/>
<reference evidence="2" key="1">
    <citation type="journal article" date="2012" name="Mol. Plant Microbe Interact.">
        <title>A highly conserved effector in Fusarium oxysporum is required for full virulence on Arabidopsis.</title>
        <authorList>
            <person name="Thatcher L.F."/>
            <person name="Gardiner D.M."/>
            <person name="Kazan K."/>
            <person name="Manners J."/>
        </authorList>
    </citation>
    <scope>NUCLEOTIDE SEQUENCE [LARGE SCALE GENOMIC DNA]</scope>
    <source>
        <strain evidence="2">Fo5176</strain>
    </source>
</reference>
<accession>A0A0D2YFH4</accession>
<name>A0A0D2YFH4_FUSOF</name>
<dbReference type="Proteomes" id="UP000002489">
    <property type="component" value="Unassembled WGS sequence"/>
</dbReference>